<dbReference type="Proteomes" id="UP001501074">
    <property type="component" value="Unassembled WGS sequence"/>
</dbReference>
<dbReference type="EMBL" id="BAAAZO010000006">
    <property type="protein sequence ID" value="GAA3619351.1"/>
    <property type="molecule type" value="Genomic_DNA"/>
</dbReference>
<accession>A0ABP6ZTG8</accession>
<protein>
    <recommendedName>
        <fullName evidence="1">HTH cro/C1-type domain-containing protein</fullName>
    </recommendedName>
</protein>
<dbReference type="InterPro" id="IPR001387">
    <property type="entry name" value="Cro/C1-type_HTH"/>
</dbReference>
<dbReference type="Pfam" id="PF13560">
    <property type="entry name" value="HTH_31"/>
    <property type="match status" value="1"/>
</dbReference>
<organism evidence="2 3">
    <name type="scientific">Kineosporia mesophila</name>
    <dbReference type="NCBI Taxonomy" id="566012"/>
    <lineage>
        <taxon>Bacteria</taxon>
        <taxon>Bacillati</taxon>
        <taxon>Actinomycetota</taxon>
        <taxon>Actinomycetes</taxon>
        <taxon>Kineosporiales</taxon>
        <taxon>Kineosporiaceae</taxon>
        <taxon>Kineosporia</taxon>
    </lineage>
</organism>
<proteinExistence type="predicted"/>
<name>A0ABP6ZTG8_9ACTN</name>
<feature type="domain" description="HTH cro/C1-type" evidence="1">
    <location>
        <begin position="22"/>
        <end position="75"/>
    </location>
</feature>
<reference evidence="3" key="1">
    <citation type="journal article" date="2019" name="Int. J. Syst. Evol. Microbiol.">
        <title>The Global Catalogue of Microorganisms (GCM) 10K type strain sequencing project: providing services to taxonomists for standard genome sequencing and annotation.</title>
        <authorList>
            <consortium name="The Broad Institute Genomics Platform"/>
            <consortium name="The Broad Institute Genome Sequencing Center for Infectious Disease"/>
            <person name="Wu L."/>
            <person name="Ma J."/>
        </authorList>
    </citation>
    <scope>NUCLEOTIDE SEQUENCE [LARGE SCALE GENOMIC DNA]</scope>
    <source>
        <strain evidence="3">JCM 16902</strain>
    </source>
</reference>
<dbReference type="PROSITE" id="PS50943">
    <property type="entry name" value="HTH_CROC1"/>
    <property type="match status" value="1"/>
</dbReference>
<gene>
    <name evidence="2" type="ORF">GCM10022223_40200</name>
</gene>
<evidence type="ECO:0000259" key="1">
    <source>
        <dbReference type="PROSITE" id="PS50943"/>
    </source>
</evidence>
<dbReference type="InterPro" id="IPR010982">
    <property type="entry name" value="Lambda_DNA-bd_dom_sf"/>
</dbReference>
<sequence>MPQPLRDLDPDASRLARFGARLRAYRTQAGMAQSQLGRTVHVSGTLIAKMERAERRPQPDVARRLDDVLGAEGELVRLATAALEFDLAERRIEARPRRLDTGLGLVTADGPGIGALHRLADLYDLPDDGPVRDVGALRSATHTLIDERLNSEYRQLLSTLPALIPELTRALEKQRTDEERQRVARMLVQAWRAADAVAAKLGLHDLSGRLIHIMGWAAGQTGEPFSVAATSYVRAESFFLGREPRAGRVMLERAADAVKARDHGRPEEMLAQYGSLHMRAAIAAARAGLPEKAWDHLDEARTTAAQVPEGIWAGTAFGPESVRIHEVSTAVELDAPQVALDTAEGWAPPETLPAERRSHFYVDLARAQFAIGRHDDVLETLRSAQRIAPQNVRVDPDVHSTLTALAGTSPVRAAAVEGFTREVLAPARPVPAVRATVRATRAVPSATRAPSPPSA</sequence>
<dbReference type="SMART" id="SM00530">
    <property type="entry name" value="HTH_XRE"/>
    <property type="match status" value="1"/>
</dbReference>
<keyword evidence="3" id="KW-1185">Reference proteome</keyword>
<dbReference type="CDD" id="cd00093">
    <property type="entry name" value="HTH_XRE"/>
    <property type="match status" value="1"/>
</dbReference>
<evidence type="ECO:0000313" key="2">
    <source>
        <dbReference type="EMBL" id="GAA3619351.1"/>
    </source>
</evidence>
<dbReference type="RefSeq" id="WP_231480918.1">
    <property type="nucleotide sequence ID" value="NZ_BAAAZO010000006.1"/>
</dbReference>
<comment type="caution">
    <text evidence="2">The sequence shown here is derived from an EMBL/GenBank/DDBJ whole genome shotgun (WGS) entry which is preliminary data.</text>
</comment>
<evidence type="ECO:0000313" key="3">
    <source>
        <dbReference type="Proteomes" id="UP001501074"/>
    </source>
</evidence>
<dbReference type="Gene3D" id="1.10.260.40">
    <property type="entry name" value="lambda repressor-like DNA-binding domains"/>
    <property type="match status" value="1"/>
</dbReference>
<dbReference type="SUPFAM" id="SSF47413">
    <property type="entry name" value="lambda repressor-like DNA-binding domains"/>
    <property type="match status" value="1"/>
</dbReference>